<dbReference type="PhylomeDB" id="A0A0G4GIK1"/>
<dbReference type="VEuPathDB" id="CryptoDB:Vbra_17891"/>
<dbReference type="OMA" id="CHEFLMK"/>
<dbReference type="AlphaFoldDB" id="A0A0G4GIK1"/>
<keyword evidence="7" id="KW-1185">Reference proteome</keyword>
<evidence type="ECO:0000313" key="7">
    <source>
        <dbReference type="Proteomes" id="UP000041254"/>
    </source>
</evidence>
<dbReference type="Pfam" id="PF04064">
    <property type="entry name" value="DUF384"/>
    <property type="match status" value="1"/>
</dbReference>
<feature type="compositionally biased region" description="Basic and acidic residues" evidence="3">
    <location>
        <begin position="380"/>
        <end position="400"/>
    </location>
</feature>
<evidence type="ECO:0000313" key="6">
    <source>
        <dbReference type="EMBL" id="CEM29659.1"/>
    </source>
</evidence>
<evidence type="ECO:0000256" key="3">
    <source>
        <dbReference type="SAM" id="MobiDB-lite"/>
    </source>
</evidence>
<organism evidence="6 7">
    <name type="scientific">Vitrella brassicaformis (strain CCMP3155)</name>
    <dbReference type="NCBI Taxonomy" id="1169540"/>
    <lineage>
        <taxon>Eukaryota</taxon>
        <taxon>Sar</taxon>
        <taxon>Alveolata</taxon>
        <taxon>Colpodellida</taxon>
        <taxon>Vitrellaceae</taxon>
        <taxon>Vitrella</taxon>
    </lineage>
</organism>
<dbReference type="PANTHER" id="PTHR13387:SF9">
    <property type="entry name" value="PROTEIN HGH1 HOMOLOG"/>
    <property type="match status" value="1"/>
</dbReference>
<dbReference type="InterPro" id="IPR011989">
    <property type="entry name" value="ARM-like"/>
</dbReference>
<evidence type="ECO:0000256" key="2">
    <source>
        <dbReference type="ARBA" id="ARBA00014076"/>
    </source>
</evidence>
<evidence type="ECO:0000256" key="1">
    <source>
        <dbReference type="ARBA" id="ARBA00006712"/>
    </source>
</evidence>
<comment type="similarity">
    <text evidence="1">Belongs to the HGH1 family.</text>
</comment>
<evidence type="ECO:0000259" key="5">
    <source>
        <dbReference type="Pfam" id="PF04064"/>
    </source>
</evidence>
<dbReference type="PANTHER" id="PTHR13387">
    <property type="entry name" value="PROTEIN HGH1 HOMOLOG"/>
    <property type="match status" value="1"/>
</dbReference>
<dbReference type="Pfam" id="PF04063">
    <property type="entry name" value="DUF383"/>
    <property type="match status" value="1"/>
</dbReference>
<feature type="domain" description="Protein HGH1 C-terminal" evidence="5">
    <location>
        <begin position="311"/>
        <end position="360"/>
    </location>
</feature>
<dbReference type="SUPFAM" id="SSF48371">
    <property type="entry name" value="ARM repeat"/>
    <property type="match status" value="1"/>
</dbReference>
<dbReference type="InterPro" id="IPR016024">
    <property type="entry name" value="ARM-type_fold"/>
</dbReference>
<dbReference type="STRING" id="1169540.A0A0G4GIK1"/>
<dbReference type="InterPro" id="IPR007206">
    <property type="entry name" value="Protein_HGH1_C"/>
</dbReference>
<dbReference type="Gene3D" id="1.25.10.10">
    <property type="entry name" value="Leucine-rich Repeat Variant"/>
    <property type="match status" value="1"/>
</dbReference>
<protein>
    <recommendedName>
        <fullName evidence="2">Protein HGH1 homolog</fullName>
    </recommendedName>
</protein>
<sequence>MAASEEASQFEELIGFISDPRVSARSGAIDIVVGFATNKAFVDFCSDRERAKSVVKPLLRQLGQGNELSHKALTALINLAEIPEIVSSMLDASGVRRLMESLWDMMAARESRSHDSTPLHEELNLMLLANLTRDDKGVAHVLQTHEKEESRGSFLATLLKLFFDPPAPSEDREHPDRCLWVGHILFNVTGTQEGREAFLKGAPHTLNALSKQLRYTGRRPTVLQTLRHTALDQSAHQKLLADQVELMPRALTLVYPPKGPKRDRPVIEGQGNGVTEAPVADASVHPIIDTDGFGPVRDESVRKLVADIVFILGATKSGREGLRRLGAYEVLRAWHLNEEADHIRDQIENMVHLFHYEEEELDEQDRLEALRRQTQQALKAAKEKAEADKHTTDTSSRDTDVPPPLSADEAVADGAPGAGVSEKTSVPFKVSTQVDEMD</sequence>
<name>A0A0G4GIK1_VITBC</name>
<dbReference type="OrthoDB" id="338814at2759"/>
<feature type="region of interest" description="Disordered" evidence="3">
    <location>
        <begin position="377"/>
        <end position="438"/>
    </location>
</feature>
<proteinExistence type="inferred from homology"/>
<dbReference type="InterPro" id="IPR039717">
    <property type="entry name" value="Hgh1"/>
</dbReference>
<dbReference type="InterPro" id="IPR007205">
    <property type="entry name" value="Protein_HGH1_N"/>
</dbReference>
<dbReference type="InParanoid" id="A0A0G4GIK1"/>
<gene>
    <name evidence="6" type="ORF">Vbra_17891</name>
</gene>
<dbReference type="EMBL" id="CDMY01000677">
    <property type="protein sequence ID" value="CEM29659.1"/>
    <property type="molecule type" value="Genomic_DNA"/>
</dbReference>
<evidence type="ECO:0000259" key="4">
    <source>
        <dbReference type="Pfam" id="PF04063"/>
    </source>
</evidence>
<reference evidence="6 7" key="1">
    <citation type="submission" date="2014-11" db="EMBL/GenBank/DDBJ databases">
        <authorList>
            <person name="Zhu J."/>
            <person name="Qi W."/>
            <person name="Song R."/>
        </authorList>
    </citation>
    <scope>NUCLEOTIDE SEQUENCE [LARGE SCALE GENOMIC DNA]</scope>
</reference>
<dbReference type="Proteomes" id="UP000041254">
    <property type="component" value="Unassembled WGS sequence"/>
</dbReference>
<accession>A0A0G4GIK1</accession>
<feature type="domain" description="Protein HGH1 N-terminal" evidence="4">
    <location>
        <begin position="120"/>
        <end position="255"/>
    </location>
</feature>